<dbReference type="CDD" id="cd05466">
    <property type="entry name" value="PBP2_LTTR_substrate"/>
    <property type="match status" value="1"/>
</dbReference>
<dbReference type="PRINTS" id="PR00039">
    <property type="entry name" value="HTHLYSR"/>
</dbReference>
<dbReference type="InterPro" id="IPR050950">
    <property type="entry name" value="HTH-type_LysR_regulators"/>
</dbReference>
<dbReference type="InterPro" id="IPR036390">
    <property type="entry name" value="WH_DNA-bd_sf"/>
</dbReference>
<evidence type="ECO:0000256" key="3">
    <source>
        <dbReference type="ARBA" id="ARBA00023125"/>
    </source>
</evidence>
<keyword evidence="4" id="KW-0804">Transcription</keyword>
<evidence type="ECO:0000256" key="2">
    <source>
        <dbReference type="ARBA" id="ARBA00023015"/>
    </source>
</evidence>
<keyword evidence="3" id="KW-0238">DNA-binding</keyword>
<dbReference type="Pfam" id="PF00126">
    <property type="entry name" value="HTH_1"/>
    <property type="match status" value="1"/>
</dbReference>
<feature type="domain" description="HTH lysR-type" evidence="5">
    <location>
        <begin position="1"/>
        <end position="58"/>
    </location>
</feature>
<dbReference type="Gene3D" id="3.40.190.290">
    <property type="match status" value="1"/>
</dbReference>
<dbReference type="InterPro" id="IPR036388">
    <property type="entry name" value="WH-like_DNA-bd_sf"/>
</dbReference>
<evidence type="ECO:0000259" key="5">
    <source>
        <dbReference type="PROSITE" id="PS50931"/>
    </source>
</evidence>
<dbReference type="InterPro" id="IPR000847">
    <property type="entry name" value="LysR_HTH_N"/>
</dbReference>
<dbReference type="PROSITE" id="PS50931">
    <property type="entry name" value="HTH_LYSR"/>
    <property type="match status" value="1"/>
</dbReference>
<dbReference type="RefSeq" id="WP_380712948.1">
    <property type="nucleotide sequence ID" value="NZ_JBHUML010000002.1"/>
</dbReference>
<comment type="caution">
    <text evidence="6">The sequence shown here is derived from an EMBL/GenBank/DDBJ whole genome shotgun (WGS) entry which is preliminary data.</text>
</comment>
<evidence type="ECO:0000256" key="4">
    <source>
        <dbReference type="ARBA" id="ARBA00023163"/>
    </source>
</evidence>
<organism evidence="6 7">
    <name type="scientific">Salibacterium lacus</name>
    <dbReference type="NCBI Taxonomy" id="1898109"/>
    <lineage>
        <taxon>Bacteria</taxon>
        <taxon>Bacillati</taxon>
        <taxon>Bacillota</taxon>
        <taxon>Bacilli</taxon>
        <taxon>Bacillales</taxon>
        <taxon>Bacillaceae</taxon>
    </lineage>
</organism>
<reference evidence="7" key="1">
    <citation type="journal article" date="2019" name="Int. J. Syst. Evol. Microbiol.">
        <title>The Global Catalogue of Microorganisms (GCM) 10K type strain sequencing project: providing services to taxonomists for standard genome sequencing and annotation.</title>
        <authorList>
            <consortium name="The Broad Institute Genomics Platform"/>
            <consortium name="The Broad Institute Genome Sequencing Center for Infectious Disease"/>
            <person name="Wu L."/>
            <person name="Ma J."/>
        </authorList>
    </citation>
    <scope>NUCLEOTIDE SEQUENCE [LARGE SCALE GENOMIC DNA]</scope>
    <source>
        <strain evidence="7">KCTC 33792</strain>
    </source>
</reference>
<proteinExistence type="inferred from homology"/>
<evidence type="ECO:0000313" key="7">
    <source>
        <dbReference type="Proteomes" id="UP001597520"/>
    </source>
</evidence>
<name>A0ABW5T1V2_9BACI</name>
<evidence type="ECO:0000256" key="1">
    <source>
        <dbReference type="ARBA" id="ARBA00009437"/>
    </source>
</evidence>
<gene>
    <name evidence="6" type="ORF">ACFSUB_09500</name>
</gene>
<dbReference type="InterPro" id="IPR005119">
    <property type="entry name" value="LysR_subst-bd"/>
</dbReference>
<dbReference type="SUPFAM" id="SSF53850">
    <property type="entry name" value="Periplasmic binding protein-like II"/>
    <property type="match status" value="1"/>
</dbReference>
<dbReference type="Pfam" id="PF03466">
    <property type="entry name" value="LysR_substrate"/>
    <property type="match status" value="1"/>
</dbReference>
<dbReference type="EMBL" id="JBHUML010000002">
    <property type="protein sequence ID" value="MFD2705705.1"/>
    <property type="molecule type" value="Genomic_DNA"/>
</dbReference>
<keyword evidence="2" id="KW-0805">Transcription regulation</keyword>
<keyword evidence="7" id="KW-1185">Reference proteome</keyword>
<accession>A0ABW5T1V2</accession>
<dbReference type="SUPFAM" id="SSF46785">
    <property type="entry name" value="Winged helix' DNA-binding domain"/>
    <property type="match status" value="1"/>
</dbReference>
<dbReference type="Gene3D" id="1.10.10.10">
    <property type="entry name" value="Winged helix-like DNA-binding domain superfamily/Winged helix DNA-binding domain"/>
    <property type="match status" value="1"/>
</dbReference>
<sequence>MNLQMLEYFLTAAKEKSITKAADSLFVSQPALSKQVSKLEETLGFPLFIRTSKGISLTHKGQKLYDDVEPTLRKLQSELYSHMHDREIRMGSDPFLASYFFPDYIEQANPFNIKLTYVKDDSLELLPLLESGGIDAAVIQDVSRHKGLQSTFLFHDTFFAAVSSNHDLAQQHTVSISDCLLYTQLLPPTSTPLYKRIHLLAEEQGYTVPPVIELPYHALIGFAAQGYGVTYLPSIMVKKIQYKGVEFLPIENNPIQREMHLYALDSSTLKILKTGFDT</sequence>
<dbReference type="Proteomes" id="UP001597520">
    <property type="component" value="Unassembled WGS sequence"/>
</dbReference>
<evidence type="ECO:0000313" key="6">
    <source>
        <dbReference type="EMBL" id="MFD2705705.1"/>
    </source>
</evidence>
<comment type="similarity">
    <text evidence="1">Belongs to the LysR transcriptional regulatory family.</text>
</comment>
<protein>
    <submittedName>
        <fullName evidence="6">LysR family transcriptional regulator</fullName>
    </submittedName>
</protein>
<dbReference type="PANTHER" id="PTHR30419">
    <property type="entry name" value="HTH-TYPE TRANSCRIPTIONAL REGULATOR YBHD"/>
    <property type="match status" value="1"/>
</dbReference>